<proteinExistence type="predicted"/>
<name>A0ABU9W3J2_9MICO</name>
<dbReference type="Proteomes" id="UP001425155">
    <property type="component" value="Unassembled WGS sequence"/>
</dbReference>
<sequence length="175" mass="19437">MVNAVNELGLAQAQVILAAQNAKATAIAAAPPGATSVSFELRDEVRGSRIDAATQMWRQALAEVHLYGDAYTSKAMEALDARRDLVVKAVLAGTFDIAERENDALRTEDSIRIYRLLQLMKIKREQSFIDSMRVVMLRMNLRRVRDQLIVRHNEIVAEMDATETSVTNTPGVPVE</sequence>
<evidence type="ECO:0000313" key="2">
    <source>
        <dbReference type="Proteomes" id="UP001425155"/>
    </source>
</evidence>
<comment type="caution">
    <text evidence="1">The sequence shown here is derived from an EMBL/GenBank/DDBJ whole genome shotgun (WGS) entry which is preliminary data.</text>
</comment>
<accession>A0ABU9W3J2</accession>
<dbReference type="RefSeq" id="WP_342111604.1">
    <property type="nucleotide sequence ID" value="NZ_JBCAUN010000001.1"/>
</dbReference>
<organism evidence="1 2">
    <name type="scientific">Leifsonia stereocauli</name>
    <dbReference type="NCBI Taxonomy" id="3134136"/>
    <lineage>
        <taxon>Bacteria</taxon>
        <taxon>Bacillati</taxon>
        <taxon>Actinomycetota</taxon>
        <taxon>Actinomycetes</taxon>
        <taxon>Micrococcales</taxon>
        <taxon>Microbacteriaceae</taxon>
        <taxon>Leifsonia</taxon>
    </lineage>
</organism>
<gene>
    <name evidence="1" type="ORF">WJX64_02825</name>
</gene>
<dbReference type="EMBL" id="JBCLVG010000001">
    <property type="protein sequence ID" value="MEN1945469.1"/>
    <property type="molecule type" value="Genomic_DNA"/>
</dbReference>
<keyword evidence="2" id="KW-1185">Reference proteome</keyword>
<evidence type="ECO:0000313" key="1">
    <source>
        <dbReference type="EMBL" id="MEN1945469.1"/>
    </source>
</evidence>
<protein>
    <submittedName>
        <fullName evidence="1">Uncharacterized protein</fullName>
    </submittedName>
</protein>
<reference evidence="1 2" key="1">
    <citation type="submission" date="2024-03" db="EMBL/GenBank/DDBJ databases">
        <title>YIM 134122 draft genome.</title>
        <authorList>
            <person name="Zuo S."/>
            <person name="Xiong L."/>
        </authorList>
    </citation>
    <scope>NUCLEOTIDE SEQUENCE [LARGE SCALE GENOMIC DNA]</scope>
    <source>
        <strain evidence="1 2">YIM 134122</strain>
    </source>
</reference>